<protein>
    <submittedName>
        <fullName evidence="3">Uncharacterized protein</fullName>
    </submittedName>
</protein>
<organism evidence="3 4">
    <name type="scientific">Zymoseptoria tritici (strain ST99CH_3D7)</name>
    <dbReference type="NCBI Taxonomy" id="1276538"/>
    <lineage>
        <taxon>Eukaryota</taxon>
        <taxon>Fungi</taxon>
        <taxon>Dikarya</taxon>
        <taxon>Ascomycota</taxon>
        <taxon>Pezizomycotina</taxon>
        <taxon>Dothideomycetes</taxon>
        <taxon>Dothideomycetidae</taxon>
        <taxon>Mycosphaerellales</taxon>
        <taxon>Mycosphaerellaceae</taxon>
        <taxon>Zymoseptoria</taxon>
    </lineage>
</organism>
<proteinExistence type="predicted"/>
<gene>
    <name evidence="3" type="ORF">ZT3D7_G9482</name>
</gene>
<accession>A0A1X7S538</accession>
<feature type="region of interest" description="Disordered" evidence="2">
    <location>
        <begin position="1"/>
        <end position="64"/>
    </location>
</feature>
<dbReference type="Proteomes" id="UP000215127">
    <property type="component" value="Chromosome 9"/>
</dbReference>
<reference evidence="3 4" key="1">
    <citation type="submission" date="2016-06" db="EMBL/GenBank/DDBJ databases">
        <authorList>
            <person name="Kjaerup R.B."/>
            <person name="Dalgaard T.S."/>
            <person name="Juul-Madsen H.R."/>
        </authorList>
    </citation>
    <scope>NUCLEOTIDE SEQUENCE [LARGE SCALE GENOMIC DNA]</scope>
</reference>
<evidence type="ECO:0000256" key="1">
    <source>
        <dbReference type="SAM" id="Coils"/>
    </source>
</evidence>
<name>A0A1X7S538_ZYMT9</name>
<keyword evidence="4" id="KW-1185">Reference proteome</keyword>
<keyword evidence="1" id="KW-0175">Coiled coil</keyword>
<dbReference type="AlphaFoldDB" id="A0A1X7S538"/>
<evidence type="ECO:0000256" key="2">
    <source>
        <dbReference type="SAM" id="MobiDB-lite"/>
    </source>
</evidence>
<evidence type="ECO:0000313" key="3">
    <source>
        <dbReference type="EMBL" id="SMQ54327.1"/>
    </source>
</evidence>
<sequence length="278" mass="30939">MNTLPSKAVPKAGSEYLPSAQHPVLEEDNGNNNGQNGRWLGSPPRKQGYQIPQRRSVPAGDRDLDTIAENAGEPYIERYGPKMTKEASQEHESVASLIQELDGVKTLYTALKADQAQLLSLAIGLQQLYDAKVAHDGARQSGPTQAALDDLQNFVVRIRDLFAKALGDLDAEVKADASKLKHEFEQKLQSSKNQAPRADPKTINGLAARLDALERENQKLRETSALQVHRVDGLQNKVFELEGSITRKVQKIDQLERTINRDAEFMELAKEYMLRDDT</sequence>
<feature type="coiled-coil region" evidence="1">
    <location>
        <begin position="174"/>
        <end position="230"/>
    </location>
</feature>
<evidence type="ECO:0000313" key="4">
    <source>
        <dbReference type="Proteomes" id="UP000215127"/>
    </source>
</evidence>
<dbReference type="EMBL" id="LT853700">
    <property type="protein sequence ID" value="SMQ54327.1"/>
    <property type="molecule type" value="Genomic_DNA"/>
</dbReference>